<dbReference type="AlphaFoldDB" id="A0A510KT68"/>
<evidence type="ECO:0000256" key="8">
    <source>
        <dbReference type="PIRNR" id="PIRNR006351"/>
    </source>
</evidence>
<organism evidence="11 12">
    <name type="scientific">Leptotrichia trevisanii</name>
    <dbReference type="NCBI Taxonomy" id="109328"/>
    <lineage>
        <taxon>Bacteria</taxon>
        <taxon>Fusobacteriati</taxon>
        <taxon>Fusobacteriota</taxon>
        <taxon>Fusobacteriia</taxon>
        <taxon>Fusobacteriales</taxon>
        <taxon>Leptotrichiaceae</taxon>
        <taxon>Leptotrichia</taxon>
    </lineage>
</organism>
<comment type="function">
    <text evidence="8">The phosphoenolpyruvate-dependent sugar phosphotransferase system (PTS), a major carbohydrate active -transport system, catalyzes the phosphorylation of incoming sugar substrates concomitant with their translocation across the cell membrane.</text>
</comment>
<evidence type="ECO:0000256" key="6">
    <source>
        <dbReference type="ARBA" id="ARBA00022989"/>
    </source>
</evidence>
<evidence type="ECO:0000256" key="2">
    <source>
        <dbReference type="ARBA" id="ARBA00022448"/>
    </source>
</evidence>
<protein>
    <recommendedName>
        <fullName evidence="8">Permease IIC component</fullName>
    </recommendedName>
</protein>
<dbReference type="InterPro" id="IPR051088">
    <property type="entry name" value="PTS_Sugar-EIIC/EIIB"/>
</dbReference>
<keyword evidence="4 8" id="KW-0762">Sugar transport</keyword>
<keyword evidence="5 9" id="KW-0812">Transmembrane</keyword>
<dbReference type="GO" id="GO:0009401">
    <property type="term" value="P:phosphoenolpyruvate-dependent sugar phosphotransferase system"/>
    <property type="evidence" value="ECO:0007669"/>
    <property type="project" value="InterPro"/>
</dbReference>
<evidence type="ECO:0000259" key="10">
    <source>
        <dbReference type="PROSITE" id="PS51105"/>
    </source>
</evidence>
<keyword evidence="6 9" id="KW-1133">Transmembrane helix</keyword>
<gene>
    <name evidence="11" type="ORF">JMUB3935_1915</name>
</gene>
<feature type="transmembrane region" description="Helical" evidence="9">
    <location>
        <begin position="146"/>
        <end position="164"/>
    </location>
</feature>
<dbReference type="GO" id="GO:0008982">
    <property type="term" value="F:protein-N(PI)-phosphohistidine-sugar phosphotransferase activity"/>
    <property type="evidence" value="ECO:0007669"/>
    <property type="project" value="UniProtKB-UniRule"/>
</dbReference>
<evidence type="ECO:0000313" key="11">
    <source>
        <dbReference type="EMBL" id="BBM52935.1"/>
    </source>
</evidence>
<evidence type="ECO:0000256" key="5">
    <source>
        <dbReference type="ARBA" id="ARBA00022692"/>
    </source>
</evidence>
<dbReference type="InterPro" id="IPR004796">
    <property type="entry name" value="PTS_IIC_cello"/>
</dbReference>
<accession>A0A510KT68</accession>
<feature type="transmembrane region" description="Helical" evidence="9">
    <location>
        <begin position="324"/>
        <end position="343"/>
    </location>
</feature>
<feature type="transmembrane region" description="Helical" evidence="9">
    <location>
        <begin position="399"/>
        <end position="419"/>
    </location>
</feature>
<dbReference type="InterPro" id="IPR004501">
    <property type="entry name" value="PTS_EIIC_3"/>
</dbReference>
<dbReference type="Pfam" id="PF02378">
    <property type="entry name" value="PTS_EIIC"/>
    <property type="match status" value="1"/>
</dbReference>
<feature type="transmembrane region" description="Helical" evidence="9">
    <location>
        <begin position="349"/>
        <end position="366"/>
    </location>
</feature>
<reference evidence="11 12" key="1">
    <citation type="submission" date="2019-07" db="EMBL/GenBank/DDBJ databases">
        <title>Complete Genome Sequence of Leptotrichia trevisanii Strain JMUB3935.</title>
        <authorList>
            <person name="Watanabe S."/>
            <person name="Cui L."/>
        </authorList>
    </citation>
    <scope>NUCLEOTIDE SEQUENCE [LARGE SCALE GENOMIC DNA]</scope>
    <source>
        <strain evidence="11 12">JMUB3935</strain>
    </source>
</reference>
<evidence type="ECO:0000256" key="1">
    <source>
        <dbReference type="ARBA" id="ARBA00004651"/>
    </source>
</evidence>
<dbReference type="Proteomes" id="UP000321378">
    <property type="component" value="Chromosome"/>
</dbReference>
<evidence type="ECO:0000313" key="12">
    <source>
        <dbReference type="Proteomes" id="UP000321378"/>
    </source>
</evidence>
<dbReference type="EMBL" id="AP019840">
    <property type="protein sequence ID" value="BBM52935.1"/>
    <property type="molecule type" value="Genomic_DNA"/>
</dbReference>
<keyword evidence="7 8" id="KW-0472">Membrane</keyword>
<comment type="subcellular location">
    <subcellularLocation>
        <location evidence="1">Cell membrane</location>
        <topology evidence="1">Multi-pass membrane protein</topology>
    </subcellularLocation>
</comment>
<feature type="transmembrane region" description="Helical" evidence="9">
    <location>
        <begin position="185"/>
        <end position="205"/>
    </location>
</feature>
<feature type="transmembrane region" description="Helical" evidence="9">
    <location>
        <begin position="263"/>
        <end position="281"/>
    </location>
</feature>
<dbReference type="PROSITE" id="PS51105">
    <property type="entry name" value="PTS_EIIC_TYPE_3"/>
    <property type="match status" value="1"/>
</dbReference>
<keyword evidence="2 8" id="KW-0813">Transport</keyword>
<dbReference type="PANTHER" id="PTHR33989">
    <property type="match status" value="1"/>
</dbReference>
<feature type="transmembrane region" description="Helical" evidence="9">
    <location>
        <begin position="373"/>
        <end position="393"/>
    </location>
</feature>
<dbReference type="PIRSF" id="PIRSF006351">
    <property type="entry name" value="PTS_EIIC-Cellobiose"/>
    <property type="match status" value="1"/>
</dbReference>
<evidence type="ECO:0000256" key="4">
    <source>
        <dbReference type="ARBA" id="ARBA00022597"/>
    </source>
</evidence>
<feature type="domain" description="PTS EIIC type-3" evidence="10">
    <location>
        <begin position="7"/>
        <end position="416"/>
    </location>
</feature>
<feature type="transmembrane region" description="Helical" evidence="9">
    <location>
        <begin position="293"/>
        <end position="312"/>
    </location>
</feature>
<feature type="transmembrane region" description="Helical" evidence="9">
    <location>
        <begin position="31"/>
        <end position="51"/>
    </location>
</feature>
<dbReference type="PANTHER" id="PTHR33989:SF4">
    <property type="entry name" value="PTS SYSTEM N,N'-DIACETYLCHITOBIOSE-SPECIFIC EIIC COMPONENT"/>
    <property type="match status" value="1"/>
</dbReference>
<name>A0A510KT68_9FUSO</name>
<evidence type="ECO:0000256" key="3">
    <source>
        <dbReference type="ARBA" id="ARBA00022475"/>
    </source>
</evidence>
<keyword evidence="3 8" id="KW-1003">Cell membrane</keyword>
<evidence type="ECO:0000256" key="7">
    <source>
        <dbReference type="ARBA" id="ARBA00023136"/>
    </source>
</evidence>
<feature type="transmembrane region" description="Helical" evidence="9">
    <location>
        <begin position="105"/>
        <end position="126"/>
    </location>
</feature>
<feature type="transmembrane region" description="Helical" evidence="9">
    <location>
        <begin position="71"/>
        <end position="93"/>
    </location>
</feature>
<dbReference type="GO" id="GO:0005886">
    <property type="term" value="C:plasma membrane"/>
    <property type="evidence" value="ECO:0007669"/>
    <property type="project" value="UniProtKB-SubCell"/>
</dbReference>
<evidence type="ECO:0000256" key="9">
    <source>
        <dbReference type="SAM" id="Phobius"/>
    </source>
</evidence>
<sequence>MALKEKLEDILMTVAEKIDDNRYLQAIKNAFTAYMPFIIVGSFGTLFSALISSPKTGLAQWIPALESLSGAFSAINFATMTFMTVPIVFLIAMQLARSNKTPEHLTGIVAALAYISVVPQSLTAVVGEETKKIGAVSATALGAQGLFIGMLMAIIVAELFRVLIKIEAIKIKMPPSVPAGIATSFNTLIPILIIVLGTAIFGNVFKTVTGQYLNEFIYAIVQTPLEIALKSPLGILALVIAGQIFWFLGIHGGLVITPLRNPLFVTALAANIAAVEVGKVPHEAFTMSFWMNFIVPGGAGVTLSLLIAIFLFSKREEHRMIAKLGLLPGICSINEPVVFGLPLVLNPTFAIPFIFNSAIGAGIALFATKIGFLVPNVVEVPFGVPIIISPFISHGWQGVVIQLLIFFVCTLCWIPFVLVSNKEAEKKEATVA</sequence>
<dbReference type="InterPro" id="IPR003352">
    <property type="entry name" value="PTS_EIIC"/>
</dbReference>
<feature type="transmembrane region" description="Helical" evidence="9">
    <location>
        <begin position="233"/>
        <end position="256"/>
    </location>
</feature>
<dbReference type="NCBIfam" id="TIGR00410">
    <property type="entry name" value="lacE"/>
    <property type="match status" value="1"/>
</dbReference>
<dbReference type="STRING" id="1122173.GCA_000482505_01746"/>
<proteinExistence type="predicted"/>